<comment type="caution">
    <text evidence="1">The sequence shown here is derived from an EMBL/GenBank/DDBJ whole genome shotgun (WGS) entry which is preliminary data.</text>
</comment>
<reference evidence="1 2" key="1">
    <citation type="submission" date="2018-07" db="EMBL/GenBank/DDBJ databases">
        <title>Dyadobacter roseus sp. nov., isolated from rose rhizosphere soil.</title>
        <authorList>
            <person name="Chen L."/>
        </authorList>
    </citation>
    <scope>NUCLEOTIDE SEQUENCE [LARGE SCALE GENOMIC DNA]</scope>
    <source>
        <strain evidence="1 2">RS19</strain>
    </source>
</reference>
<accession>A0A3D8Y2P3</accession>
<evidence type="ECO:0008006" key="3">
    <source>
        <dbReference type="Google" id="ProtNLM"/>
    </source>
</evidence>
<dbReference type="AlphaFoldDB" id="A0A3D8Y2P3"/>
<dbReference type="OrthoDB" id="798298at2"/>
<gene>
    <name evidence="1" type="ORF">DSL64_28440</name>
</gene>
<evidence type="ECO:0000313" key="1">
    <source>
        <dbReference type="EMBL" id="REA55235.1"/>
    </source>
</evidence>
<dbReference type="SUPFAM" id="SSF53756">
    <property type="entry name" value="UDP-Glycosyltransferase/glycogen phosphorylase"/>
    <property type="match status" value="1"/>
</dbReference>
<dbReference type="RefSeq" id="WP_115834366.1">
    <property type="nucleotide sequence ID" value="NZ_QNUL01000049.1"/>
</dbReference>
<proteinExistence type="predicted"/>
<organism evidence="1 2">
    <name type="scientific">Dyadobacter luteus</name>
    <dbReference type="NCBI Taxonomy" id="2259619"/>
    <lineage>
        <taxon>Bacteria</taxon>
        <taxon>Pseudomonadati</taxon>
        <taxon>Bacteroidota</taxon>
        <taxon>Cytophagia</taxon>
        <taxon>Cytophagales</taxon>
        <taxon>Spirosomataceae</taxon>
        <taxon>Dyadobacter</taxon>
    </lineage>
</organism>
<keyword evidence="2" id="KW-1185">Reference proteome</keyword>
<protein>
    <recommendedName>
        <fullName evidence="3">Glycosyltransferase subfamily 4-like N-terminal domain-containing protein</fullName>
    </recommendedName>
</protein>
<dbReference type="Gene3D" id="3.40.50.2000">
    <property type="entry name" value="Glycogen Phosphorylase B"/>
    <property type="match status" value="2"/>
</dbReference>
<name>A0A3D8Y2P3_9BACT</name>
<dbReference type="Proteomes" id="UP000256373">
    <property type="component" value="Unassembled WGS sequence"/>
</dbReference>
<dbReference type="EMBL" id="QNUL01000049">
    <property type="protein sequence ID" value="REA55235.1"/>
    <property type="molecule type" value="Genomic_DNA"/>
</dbReference>
<sequence length="321" mass="36019">MKDRVLIIGKTPPPIGGVTIHVRRLLEQLGVAGFPHFDFLDLNDASLLKIIKRIFSHHVIHLHTSNPYFQLLTALLSRFTGKILILTFHGNIGRYGKLRNMLTALSCKYCTVPIVQNESSELLAIQWNPATIRIGAYIPATFQELLSPATSLLIQAFATDYEYLFCTNASTLSFDSSGREIYGISELIDAFVLMPKAGLIISDSSGQYFTYIRAKRMLPRNVCFISTPHDFLNILDYSDAMIRNTTTDGDSISVHEALEKGLVVFATDCVPRPKGCKIYQSVLELDVVSELEEALMCKRERSNEMNVTGTLVCLYNSYLHR</sequence>
<evidence type="ECO:0000313" key="2">
    <source>
        <dbReference type="Proteomes" id="UP000256373"/>
    </source>
</evidence>